<dbReference type="GO" id="GO:0016853">
    <property type="term" value="F:isomerase activity"/>
    <property type="evidence" value="ECO:0007669"/>
    <property type="project" value="UniProtKB-KW"/>
</dbReference>
<evidence type="ECO:0000313" key="3">
    <source>
        <dbReference type="Proteomes" id="UP000324479"/>
    </source>
</evidence>
<keyword evidence="3" id="KW-1185">Reference proteome</keyword>
<gene>
    <name evidence="2" type="ORF">FYK55_28085</name>
</gene>
<protein>
    <submittedName>
        <fullName evidence="2">Sugar phosphate isomerase/epimerase</fullName>
    </submittedName>
</protein>
<evidence type="ECO:0000259" key="1">
    <source>
        <dbReference type="Pfam" id="PF01261"/>
    </source>
</evidence>
<organism evidence="2 3">
    <name type="scientific">Roseiconus nitratireducens</name>
    <dbReference type="NCBI Taxonomy" id="2605748"/>
    <lineage>
        <taxon>Bacteria</taxon>
        <taxon>Pseudomonadati</taxon>
        <taxon>Planctomycetota</taxon>
        <taxon>Planctomycetia</taxon>
        <taxon>Pirellulales</taxon>
        <taxon>Pirellulaceae</taxon>
        <taxon>Roseiconus</taxon>
    </lineage>
</organism>
<evidence type="ECO:0000313" key="2">
    <source>
        <dbReference type="EMBL" id="KAA5537945.1"/>
    </source>
</evidence>
<dbReference type="EMBL" id="VWOX01000037">
    <property type="protein sequence ID" value="KAA5537945.1"/>
    <property type="molecule type" value="Genomic_DNA"/>
</dbReference>
<comment type="caution">
    <text evidence="2">The sequence shown here is derived from an EMBL/GenBank/DDBJ whole genome shotgun (WGS) entry which is preliminary data.</text>
</comment>
<sequence>MTCYLRAHHGWERDAPADVCKSMNNDRQIADPSGPIVPSAFQCGAWHRADRADSVLFRSIGDASRDECERCTRIGTGLQCIGRTPADRSPSGVLTRLVLRSRSAASRPPETYRSLVTPTSFQNSSNQSPAGRLSRRRALWITGCALSAAGIVHGEDDFADRSSDHCTLGFSTYGMKTLATERALEVLAEIGFDSVELAVRSGWDADSATLNARRRKTIRERIDQSRLRLTSLMEHVYPTDDRQQAVALDRLKLAGDVAHDLAPEDPPLVQTVLGSGDFQREKTRLRDRLGDWVDLADARNVVIAIKPHRGGIVSTPAEAVWLMNQLGDPARLRMVYDYSHYAFREMPLAETIQTSLPFVAHVAVKDAIREAGRVVFRLPGETEAIDFPQLLRRFFDGGYRGDFNCEVSGMVSNRPGYDSIAAARTCYQNMSAAFERSGVPRPG</sequence>
<dbReference type="InterPro" id="IPR036237">
    <property type="entry name" value="Xyl_isomerase-like_sf"/>
</dbReference>
<dbReference type="AlphaFoldDB" id="A0A5M6CYI3"/>
<feature type="domain" description="Xylose isomerase-like TIM barrel" evidence="1">
    <location>
        <begin position="185"/>
        <end position="411"/>
    </location>
</feature>
<dbReference type="Proteomes" id="UP000324479">
    <property type="component" value="Unassembled WGS sequence"/>
</dbReference>
<dbReference type="InterPro" id="IPR050312">
    <property type="entry name" value="IolE/XylAMocC-like"/>
</dbReference>
<name>A0A5M6CYI3_9BACT</name>
<dbReference type="Gene3D" id="3.20.20.150">
    <property type="entry name" value="Divalent-metal-dependent TIM barrel enzymes"/>
    <property type="match status" value="1"/>
</dbReference>
<accession>A0A5M6CYI3</accession>
<dbReference type="SUPFAM" id="SSF51658">
    <property type="entry name" value="Xylose isomerase-like"/>
    <property type="match status" value="1"/>
</dbReference>
<dbReference type="Pfam" id="PF01261">
    <property type="entry name" value="AP_endonuc_2"/>
    <property type="match status" value="1"/>
</dbReference>
<keyword evidence="2" id="KW-0413">Isomerase</keyword>
<proteinExistence type="predicted"/>
<dbReference type="InterPro" id="IPR013022">
    <property type="entry name" value="Xyl_isomerase-like_TIM-brl"/>
</dbReference>
<dbReference type="PANTHER" id="PTHR12110">
    <property type="entry name" value="HYDROXYPYRUVATE ISOMERASE"/>
    <property type="match status" value="1"/>
</dbReference>
<reference evidence="2 3" key="1">
    <citation type="submission" date="2019-08" db="EMBL/GenBank/DDBJ databases">
        <authorList>
            <person name="Dhanesh K."/>
            <person name="Kumar G."/>
            <person name="Sasikala C."/>
            <person name="Venkata Ramana C."/>
        </authorList>
    </citation>
    <scope>NUCLEOTIDE SEQUENCE [LARGE SCALE GENOMIC DNA]</scope>
    <source>
        <strain evidence="2 3">JC645</strain>
    </source>
</reference>